<dbReference type="PANTHER" id="PTHR46383">
    <property type="entry name" value="ASPARTATE AMINOTRANSFERASE"/>
    <property type="match status" value="1"/>
</dbReference>
<evidence type="ECO:0000259" key="6">
    <source>
        <dbReference type="Pfam" id="PF00155"/>
    </source>
</evidence>
<proteinExistence type="inferred from homology"/>
<comment type="similarity">
    <text evidence="2">Belongs to the class-I pyridoxal-phosphate-dependent aminotransferase family.</text>
</comment>
<dbReference type="PANTHER" id="PTHR46383:SF1">
    <property type="entry name" value="ASPARTATE AMINOTRANSFERASE"/>
    <property type="match status" value="1"/>
</dbReference>
<evidence type="ECO:0000256" key="1">
    <source>
        <dbReference type="ARBA" id="ARBA00001933"/>
    </source>
</evidence>
<name>A0A7C0VBY8_UNCW3</name>
<dbReference type="InterPro" id="IPR004839">
    <property type="entry name" value="Aminotransferase_I/II_large"/>
</dbReference>
<dbReference type="CDD" id="cd00609">
    <property type="entry name" value="AAT_like"/>
    <property type="match status" value="1"/>
</dbReference>
<keyword evidence="3 7" id="KW-0032">Aminotransferase</keyword>
<dbReference type="AlphaFoldDB" id="A0A7C0VBY8"/>
<dbReference type="InterPro" id="IPR015421">
    <property type="entry name" value="PyrdxlP-dep_Trfase_major"/>
</dbReference>
<gene>
    <name evidence="7" type="ORF">ENF18_07680</name>
</gene>
<sequence>MRISVRGLSMPASPIRRLIPYANKAKEKGISVYHLNIGDPDVPTPKVILKAIKGFKQKVLPYGPSEGLKELREVISDYFGDYGIDVEPDNVFITTGGSEAIFFVLSAICDPGDEVIIPEPFYTNYNGFANMAGVKIKPLTLSVENGFHLPPKEEIKHLITDKTRAILICSPNNPTGTVYSREEIQSIIDLALEYDLWVLSDEVYREFVFDGKKHTSVLEFKEAAERTVVMDSISKRFSCCGARIGFIVTRNRELWSTLLKFGQARLCPPTIEQMGAIAGFKHWKEFMPGIIDEYRLRRDVVFEEIENIDGAFTLKPEGAFYTVVKLPVDDAEEFIKWMLTEFNINGKTTMLAPASGFYATEGTGLDEARIAYVLNQDKLRDAMNILREGLKVYAGNKG</sequence>
<keyword evidence="4" id="KW-0808">Transferase</keyword>
<comment type="cofactor">
    <cofactor evidence="1">
        <name>pyridoxal 5'-phosphate</name>
        <dbReference type="ChEBI" id="CHEBI:597326"/>
    </cofactor>
</comment>
<dbReference type="InterPro" id="IPR015422">
    <property type="entry name" value="PyrdxlP-dep_Trfase_small"/>
</dbReference>
<keyword evidence="5" id="KW-0663">Pyridoxal phosphate</keyword>
<dbReference type="SUPFAM" id="SSF53383">
    <property type="entry name" value="PLP-dependent transferases"/>
    <property type="match status" value="1"/>
</dbReference>
<dbReference type="Pfam" id="PF00155">
    <property type="entry name" value="Aminotran_1_2"/>
    <property type="match status" value="1"/>
</dbReference>
<dbReference type="InterPro" id="IPR015424">
    <property type="entry name" value="PyrdxlP-dep_Trfase"/>
</dbReference>
<comment type="caution">
    <text evidence="7">The sequence shown here is derived from an EMBL/GenBank/DDBJ whole genome shotgun (WGS) entry which is preliminary data.</text>
</comment>
<dbReference type="Gene3D" id="3.90.1150.10">
    <property type="entry name" value="Aspartate Aminotransferase, domain 1"/>
    <property type="match status" value="1"/>
</dbReference>
<dbReference type="GO" id="GO:0030170">
    <property type="term" value="F:pyridoxal phosphate binding"/>
    <property type="evidence" value="ECO:0007669"/>
    <property type="project" value="InterPro"/>
</dbReference>
<evidence type="ECO:0000256" key="3">
    <source>
        <dbReference type="ARBA" id="ARBA00022576"/>
    </source>
</evidence>
<organism evidence="7">
    <name type="scientific">candidate division WOR-3 bacterium</name>
    <dbReference type="NCBI Taxonomy" id="2052148"/>
    <lineage>
        <taxon>Bacteria</taxon>
        <taxon>Bacteria division WOR-3</taxon>
    </lineage>
</organism>
<evidence type="ECO:0000256" key="5">
    <source>
        <dbReference type="ARBA" id="ARBA00022898"/>
    </source>
</evidence>
<evidence type="ECO:0000313" key="7">
    <source>
        <dbReference type="EMBL" id="HDI83653.1"/>
    </source>
</evidence>
<feature type="domain" description="Aminotransferase class I/classII large" evidence="6">
    <location>
        <begin position="33"/>
        <end position="345"/>
    </location>
</feature>
<accession>A0A7C0VBY8</accession>
<evidence type="ECO:0000256" key="2">
    <source>
        <dbReference type="ARBA" id="ARBA00007441"/>
    </source>
</evidence>
<dbReference type="EMBL" id="DQWE01000363">
    <property type="protein sequence ID" value="HDI83653.1"/>
    <property type="molecule type" value="Genomic_DNA"/>
</dbReference>
<dbReference type="NCBIfam" id="NF005744">
    <property type="entry name" value="PRK07568.1"/>
    <property type="match status" value="1"/>
</dbReference>
<dbReference type="InterPro" id="IPR050596">
    <property type="entry name" value="AspAT/PAT-like"/>
</dbReference>
<dbReference type="GO" id="GO:0008483">
    <property type="term" value="F:transaminase activity"/>
    <property type="evidence" value="ECO:0007669"/>
    <property type="project" value="UniProtKB-KW"/>
</dbReference>
<dbReference type="GO" id="GO:0006520">
    <property type="term" value="P:amino acid metabolic process"/>
    <property type="evidence" value="ECO:0007669"/>
    <property type="project" value="InterPro"/>
</dbReference>
<dbReference type="Proteomes" id="UP000885847">
    <property type="component" value="Unassembled WGS sequence"/>
</dbReference>
<protein>
    <submittedName>
        <fullName evidence="7">Pyridoxal phosphate-dependent aminotransferase</fullName>
    </submittedName>
</protein>
<evidence type="ECO:0000256" key="4">
    <source>
        <dbReference type="ARBA" id="ARBA00022679"/>
    </source>
</evidence>
<reference evidence="7" key="1">
    <citation type="journal article" date="2020" name="mSystems">
        <title>Genome- and Community-Level Interaction Insights into Carbon Utilization and Element Cycling Functions of Hydrothermarchaeota in Hydrothermal Sediment.</title>
        <authorList>
            <person name="Zhou Z."/>
            <person name="Liu Y."/>
            <person name="Xu W."/>
            <person name="Pan J."/>
            <person name="Luo Z.H."/>
            <person name="Li M."/>
        </authorList>
    </citation>
    <scope>NUCLEOTIDE SEQUENCE [LARGE SCALE GENOMIC DNA]</scope>
    <source>
        <strain evidence="7">HyVt-102</strain>
    </source>
</reference>
<dbReference type="Gene3D" id="3.40.640.10">
    <property type="entry name" value="Type I PLP-dependent aspartate aminotransferase-like (Major domain)"/>
    <property type="match status" value="1"/>
</dbReference>